<dbReference type="PANTHER" id="PTHR32182">
    <property type="entry name" value="DNA REPLICATION AND REPAIR PROTEIN RECF"/>
    <property type="match status" value="1"/>
</dbReference>
<feature type="coiled-coil region" evidence="2">
    <location>
        <begin position="400"/>
        <end position="445"/>
    </location>
</feature>
<keyword evidence="1 2" id="KW-0175">Coiled coil</keyword>
<dbReference type="GO" id="GO:0005524">
    <property type="term" value="F:ATP binding"/>
    <property type="evidence" value="ECO:0007669"/>
    <property type="project" value="InterPro"/>
</dbReference>
<dbReference type="GO" id="GO:0005694">
    <property type="term" value="C:chromosome"/>
    <property type="evidence" value="ECO:0007669"/>
    <property type="project" value="InterPro"/>
</dbReference>
<evidence type="ECO:0000256" key="2">
    <source>
        <dbReference type="SAM" id="Coils"/>
    </source>
</evidence>
<dbReference type="InterPro" id="IPR027417">
    <property type="entry name" value="P-loop_NTPase"/>
</dbReference>
<dbReference type="AlphaFoldDB" id="A0A4U8Q0U9"/>
<keyword evidence="5" id="KW-1185">Reference proteome</keyword>
<dbReference type="InterPro" id="IPR010935">
    <property type="entry name" value="SMC_hinge"/>
</dbReference>
<dbReference type="SUPFAM" id="SSF52540">
    <property type="entry name" value="P-loop containing nucleoside triphosphate hydrolases"/>
    <property type="match status" value="2"/>
</dbReference>
<proteinExistence type="predicted"/>
<dbReference type="SUPFAM" id="SSF75553">
    <property type="entry name" value="Smc hinge domain"/>
    <property type="match status" value="1"/>
</dbReference>
<name>A0A4U8Q0U9_9FIRM</name>
<accession>A0A4U8Q0U9</accession>
<feature type="domain" description="SMC hinge" evidence="3">
    <location>
        <begin position="482"/>
        <end position="585"/>
    </location>
</feature>
<protein>
    <submittedName>
        <fullName evidence="4">Recombination protein F</fullName>
    </submittedName>
</protein>
<dbReference type="STRING" id="180332.GCA_000797495_02283"/>
<feature type="coiled-coil region" evidence="2">
    <location>
        <begin position="678"/>
        <end position="723"/>
    </location>
</feature>
<evidence type="ECO:0000259" key="3">
    <source>
        <dbReference type="Pfam" id="PF06470"/>
    </source>
</evidence>
<evidence type="ECO:0000313" key="5">
    <source>
        <dbReference type="Proteomes" id="UP000306509"/>
    </source>
</evidence>
<comment type="caution">
    <text evidence="4">The sequence shown here is derived from an EMBL/GenBank/DDBJ whole genome shotgun (WGS) entry which is preliminary data.</text>
</comment>
<reference evidence="4 5" key="1">
    <citation type="journal article" date="2019" name="Anaerobe">
        <title>Detection of Robinsoniella peoriensis in multiple bone samples of a trauma patient.</title>
        <authorList>
            <person name="Schrottner P."/>
            <person name="Hartwich K."/>
            <person name="Bunk B."/>
            <person name="Schober I."/>
            <person name="Helbig S."/>
            <person name="Rudolph W.W."/>
            <person name="Gunzer F."/>
        </authorList>
    </citation>
    <scope>NUCLEOTIDE SEQUENCE [LARGE SCALE GENOMIC DNA]</scope>
    <source>
        <strain evidence="4 5">DSM 106044</strain>
    </source>
</reference>
<dbReference type="Proteomes" id="UP000306509">
    <property type="component" value="Unassembled WGS sequence"/>
</dbReference>
<evidence type="ECO:0000313" key="4">
    <source>
        <dbReference type="EMBL" id="TLC98260.1"/>
    </source>
</evidence>
<dbReference type="Pfam" id="PF06470">
    <property type="entry name" value="SMC_hinge"/>
    <property type="match status" value="1"/>
</dbReference>
<dbReference type="Pfam" id="PF13558">
    <property type="entry name" value="SbcC_Walker_B"/>
    <property type="match status" value="1"/>
</dbReference>
<dbReference type="RefSeq" id="WP_243133104.1">
    <property type="nucleotide sequence ID" value="NZ_CAUSDN010000234.1"/>
</dbReference>
<dbReference type="PANTHER" id="PTHR32182:SF0">
    <property type="entry name" value="DNA REPLICATION AND REPAIR PROTEIN RECF"/>
    <property type="match status" value="1"/>
</dbReference>
<evidence type="ECO:0000256" key="1">
    <source>
        <dbReference type="ARBA" id="ARBA00023054"/>
    </source>
</evidence>
<dbReference type="GO" id="GO:0000731">
    <property type="term" value="P:DNA synthesis involved in DNA repair"/>
    <property type="evidence" value="ECO:0007669"/>
    <property type="project" value="TreeGrafter"/>
</dbReference>
<dbReference type="GO" id="GO:0006302">
    <property type="term" value="P:double-strand break repair"/>
    <property type="evidence" value="ECO:0007669"/>
    <property type="project" value="TreeGrafter"/>
</dbReference>
<dbReference type="GO" id="GO:0051276">
    <property type="term" value="P:chromosome organization"/>
    <property type="evidence" value="ECO:0007669"/>
    <property type="project" value="InterPro"/>
</dbReference>
<dbReference type="EMBL" id="QGQD01000098">
    <property type="protein sequence ID" value="TLC98260.1"/>
    <property type="molecule type" value="Genomic_DNA"/>
</dbReference>
<organism evidence="4 5">
    <name type="scientific">Robinsoniella peoriensis</name>
    <dbReference type="NCBI Taxonomy" id="180332"/>
    <lineage>
        <taxon>Bacteria</taxon>
        <taxon>Bacillati</taxon>
        <taxon>Bacillota</taxon>
        <taxon>Clostridia</taxon>
        <taxon>Lachnospirales</taxon>
        <taxon>Lachnospiraceae</taxon>
        <taxon>Robinsoniella</taxon>
    </lineage>
</organism>
<dbReference type="Gene3D" id="3.40.50.300">
    <property type="entry name" value="P-loop containing nucleotide triphosphate hydrolases"/>
    <property type="match status" value="2"/>
</dbReference>
<gene>
    <name evidence="4" type="ORF">DSM106044_04914</name>
</gene>
<dbReference type="Pfam" id="PF13555">
    <property type="entry name" value="AAA_29"/>
    <property type="match status" value="1"/>
</dbReference>
<dbReference type="InterPro" id="IPR036277">
    <property type="entry name" value="SMC_hinge_sf"/>
</dbReference>
<sequence>MKEPMTKMKHKFEALSRMCLNNWHYIDRKILSFNQEINFFTGHSGSGKSTIIDAMQIVLYANTDGRGFFNKAAADDSDRSLIEYLRGMINIGDDNEFSYLRNENFSSTIVLELTRTDTLECQCVGVAFDVDTSTNEISRVFFWHDGPLLEHDYRIKHRSMSVSEIKTELQQRFTKEECFYTSHNERFRRQLYDVYLGGLDMEKFPLLFKRAIPFKMNIKLEDFVKEYICMEQDIHIEDMQESVMQYGRMRKKIEDTCKEIEELKEIQALYQKVCEKEQERKKYSYFTDKLDILQLKERVVTLQNKVILYTQDITGQKEQIGVLDREIEELGKTGDEVLKHISATGYEELKQQLISINELLERMGKSKARWDQTGLRLKEWIDHDMTSNSVIWDIEKFIKYEISEVELHHLQASIRDLQTEVTEQKQDLDIDIRALKTEQKKILEELKDLHHGRKSYPKELQDARQQLAYQLCEKAGKPVKVDILADLLDIRDEKWRNAVEGYMGNHKLAIIVEPSFSKDAMEIYRSMDKKKYYQVAVLDTEKIMQKEFRVKKGSLAEEVSAKEDHVRAYINFLLGNVMKCSSVEELRESSIGITPECILYQGFKLQHINPDNYTRWAYIGADSLRRRMKQLNKRSQELVKELDPRLETRKSYDKMLGMESLSNDAADYLDWLADIRDCKAKEKSKKDLELRIQKLRDKDIASLEKNRNELLKLQKEKRRWRESIQKAMWKKQEEIIEGKRLHLNLGEELTQKEKKFPSDPAMDEEVQEYLKKKTNPNFEKLRDYFTGQVNAALRGQDEFFRDLCALRHQYLLHYPARGFAHDKADNREYDELLERLKCDNLPKYMEIAGERARLATREFKNDFMLKIRSAIVEAMQRKDELNRIISRLDFGKDKYQFIFAKNKGPDGRFYDMFMDDSLEINPSDLSLSMENQMNLFTIAHESHYGELISELISIFIPPENATPEEMEEAKRNMDKYADYRTYLSFDMQQTIQSENETIKIHLSRMLKKNSGGEGQNPLYVALLASFAQAYRFNLPPKLQRNPTIRLVILDEAFSKMDGEKVASCIKLIRDLGFQVIISATNDKMQNYLENVDKTFVFANPNKKSISIQEFERVEFRQLSGE</sequence>
<feature type="coiled-coil region" evidence="2">
    <location>
        <begin position="246"/>
        <end position="280"/>
    </location>
</feature>